<protein>
    <submittedName>
        <fullName evidence="1">Uncharacterized protein</fullName>
    </submittedName>
</protein>
<reference evidence="1" key="1">
    <citation type="submission" date="2022-03" db="EMBL/GenBank/DDBJ databases">
        <title>Complete genome sequence of Caldinitratiruptor microaerophilus.</title>
        <authorList>
            <person name="Mukaiyama R."/>
            <person name="Nishiyama T."/>
            <person name="Ueda K."/>
        </authorList>
    </citation>
    <scope>NUCLEOTIDE SEQUENCE</scope>
    <source>
        <strain evidence="1">JCM 16183</strain>
    </source>
</reference>
<dbReference type="AlphaFoldDB" id="A0AA35CIS9"/>
<gene>
    <name evidence="1" type="ORF">caldi_10750</name>
</gene>
<organism evidence="1 2">
    <name type="scientific">Caldinitratiruptor microaerophilus</name>
    <dbReference type="NCBI Taxonomy" id="671077"/>
    <lineage>
        <taxon>Bacteria</taxon>
        <taxon>Bacillati</taxon>
        <taxon>Bacillota</taxon>
        <taxon>Clostridia</taxon>
        <taxon>Eubacteriales</taxon>
        <taxon>Symbiobacteriaceae</taxon>
        <taxon>Caldinitratiruptor</taxon>
    </lineage>
</organism>
<name>A0AA35CIS9_9FIRM</name>
<dbReference type="RefSeq" id="WP_264844060.1">
    <property type="nucleotide sequence ID" value="NZ_AP025628.1"/>
</dbReference>
<accession>A0AA35CIS9</accession>
<sequence>MHWWDEAEHRALRQRGQATLALGIWRRLREAGFDAHLSLLPAHGLARLYLAACDLVQVTESLLVAPAGELSLHLYELADWCRAAWAAVDWSERPFLVLLDSLRLDPDDWPPAAAAGAGAVTPAPPPEEAPKLEGRYERRHLLYERLDLRMEAEGLPAEVRRPLARDLATVYEEFLVTLWQVHDLLSAGERARRRAWERLLVDVNATFHFHVGPRYLRPGPPDPGAPGGFPLPGWVALALSGGMAGPAPVGGES</sequence>
<dbReference type="Proteomes" id="UP001163687">
    <property type="component" value="Chromosome"/>
</dbReference>
<proteinExistence type="predicted"/>
<dbReference type="KEGG" id="cmic:caldi_10750"/>
<dbReference type="EMBL" id="AP025628">
    <property type="protein sequence ID" value="BDG59985.1"/>
    <property type="molecule type" value="Genomic_DNA"/>
</dbReference>
<evidence type="ECO:0000313" key="1">
    <source>
        <dbReference type="EMBL" id="BDG59985.1"/>
    </source>
</evidence>
<keyword evidence="2" id="KW-1185">Reference proteome</keyword>
<evidence type="ECO:0000313" key="2">
    <source>
        <dbReference type="Proteomes" id="UP001163687"/>
    </source>
</evidence>